<dbReference type="InterPro" id="IPR027417">
    <property type="entry name" value="P-loop_NTPase"/>
</dbReference>
<evidence type="ECO:0000313" key="3">
    <source>
        <dbReference type="Proteomes" id="UP000278807"/>
    </source>
</evidence>
<dbReference type="Proteomes" id="UP000278807">
    <property type="component" value="Unassembled WGS sequence"/>
</dbReference>
<proteinExistence type="predicted"/>
<feature type="compositionally biased region" description="Polar residues" evidence="1">
    <location>
        <begin position="1"/>
        <end position="11"/>
    </location>
</feature>
<evidence type="ECO:0000313" key="4">
    <source>
        <dbReference type="WBParaSite" id="HNAJ_0000592501-mRNA-1"/>
    </source>
</evidence>
<organism evidence="4">
    <name type="scientific">Rodentolepis nana</name>
    <name type="common">Dwarf tapeworm</name>
    <name type="synonym">Hymenolepis nana</name>
    <dbReference type="NCBI Taxonomy" id="102285"/>
    <lineage>
        <taxon>Eukaryota</taxon>
        <taxon>Metazoa</taxon>
        <taxon>Spiralia</taxon>
        <taxon>Lophotrochozoa</taxon>
        <taxon>Platyhelminthes</taxon>
        <taxon>Cestoda</taxon>
        <taxon>Eucestoda</taxon>
        <taxon>Cyclophyllidea</taxon>
        <taxon>Hymenolepididae</taxon>
        <taxon>Rodentolepis</taxon>
    </lineage>
</organism>
<evidence type="ECO:0000313" key="2">
    <source>
        <dbReference type="EMBL" id="VDO01781.1"/>
    </source>
</evidence>
<reference evidence="2 3" key="2">
    <citation type="submission" date="2018-11" db="EMBL/GenBank/DDBJ databases">
        <authorList>
            <consortium name="Pathogen Informatics"/>
        </authorList>
    </citation>
    <scope>NUCLEOTIDE SEQUENCE [LARGE SCALE GENOMIC DNA]</scope>
</reference>
<feature type="region of interest" description="Disordered" evidence="1">
    <location>
        <begin position="1"/>
        <end position="20"/>
    </location>
</feature>
<evidence type="ECO:0000256" key="1">
    <source>
        <dbReference type="SAM" id="MobiDB-lite"/>
    </source>
</evidence>
<gene>
    <name evidence="2" type="ORF">HNAJ_LOCUS5921</name>
</gene>
<protein>
    <submittedName>
        <fullName evidence="4">Guanylate kinase-like domain-containing protein</fullName>
    </submittedName>
</protein>
<dbReference type="Gene3D" id="3.40.50.300">
    <property type="entry name" value="P-loop containing nucleotide triphosphate hydrolases"/>
    <property type="match status" value="1"/>
</dbReference>
<name>A0A0R3TFT4_RODNA</name>
<accession>A0A0R3TFT4</accession>
<dbReference type="WBParaSite" id="HNAJ_0000592501-mRNA-1">
    <property type="protein sequence ID" value="HNAJ_0000592501-mRNA-1"/>
    <property type="gene ID" value="HNAJ_0000592501"/>
</dbReference>
<dbReference type="EMBL" id="UZAE01005668">
    <property type="protein sequence ID" value="VDO01781.1"/>
    <property type="molecule type" value="Genomic_DNA"/>
</dbReference>
<sequence>MNNDQFQSSRLRSSHRGLTKATVDLTKPPQTSNITTFKKFVDESRVLPINCRIVILVFGSPQAGQTDLAVRLAEIYDASYLDIQEFLETHTQEASLEESLAERVQRDDCKFGLIVDKIETLKSCKMLLRCFAKHMVRIFAITVTRDSESIQLADRRYEEGLKRAEKEAFEMKVRKYMAMAEWEYSNLSEEERKTVDQTLATWKRQRRMNEIPK</sequence>
<reference evidence="4" key="1">
    <citation type="submission" date="2017-02" db="UniProtKB">
        <authorList>
            <consortium name="WormBaseParasite"/>
        </authorList>
    </citation>
    <scope>IDENTIFICATION</scope>
</reference>
<keyword evidence="3" id="KW-1185">Reference proteome</keyword>
<dbReference type="AlphaFoldDB" id="A0A0R3TFT4"/>